<dbReference type="PRINTS" id="PR00237">
    <property type="entry name" value="GPCRRHODOPSN"/>
</dbReference>
<feature type="transmembrane region" description="Helical" evidence="9">
    <location>
        <begin position="152"/>
        <end position="173"/>
    </location>
</feature>
<keyword evidence="5 9" id="KW-0472">Membrane</keyword>
<evidence type="ECO:0000256" key="5">
    <source>
        <dbReference type="ARBA" id="ARBA00023136"/>
    </source>
</evidence>
<feature type="transmembrane region" description="Helical" evidence="9">
    <location>
        <begin position="32"/>
        <end position="57"/>
    </location>
</feature>
<evidence type="ECO:0000256" key="4">
    <source>
        <dbReference type="ARBA" id="ARBA00023040"/>
    </source>
</evidence>
<dbReference type="GO" id="GO:0005886">
    <property type="term" value="C:plasma membrane"/>
    <property type="evidence" value="ECO:0007669"/>
    <property type="project" value="TreeGrafter"/>
</dbReference>
<sequence>MAAAMTTTATWFDEAEMTTVAPPMPNFAPIRFGYFVGIGVIIPIGFVFNVLSILVLVWSRILRNSTTGLYLIALSVADTLFLIGELLRWLDTDDHVPGYRFLVLSDATCQFVFSIRYGAKLTSAWITVAITCERFVIVAFPLKAMTSCTRKVAGTTIAVVYLVCFALGCFPVLSIGLDKWAGEIQCLITDHAWYERGSWLVLRVGSLLLPGIIVIVLTVLIVVNLARAKVVRRRTLNEERVGTSAAARAQRWPTRSSIESQLTAMLLAVALAFIILRLPYTILYYVNEYKSKLWRPLDRFFSYRIYVATKVTDLFAATNYAVNFFLYCLTGSTFRNQLRIVFGCNRKRSGIRKSYTSATTHNTAFSNDKIPMSVIQRYSNCHRQQQEQQEQQHDHRDAKSANADHVSDHVTDHVSDPVDNGANTTVTPPVDPHVKRVPTNGNFSEF</sequence>
<name>A0AAD9MU44_9ANNE</name>
<keyword evidence="7" id="KW-0807">Transducer</keyword>
<feature type="compositionally biased region" description="Basic and acidic residues" evidence="8">
    <location>
        <begin position="405"/>
        <end position="416"/>
    </location>
</feature>
<accession>A0AAD9MU44</accession>
<feature type="transmembrane region" description="Helical" evidence="9">
    <location>
        <begin position="69"/>
        <end position="90"/>
    </location>
</feature>
<reference evidence="11" key="1">
    <citation type="journal article" date="2023" name="Mol. Biol. Evol.">
        <title>Third-Generation Sequencing Reveals the Adaptive Role of the Epigenome in Three Deep-Sea Polychaetes.</title>
        <authorList>
            <person name="Perez M."/>
            <person name="Aroh O."/>
            <person name="Sun Y."/>
            <person name="Lan Y."/>
            <person name="Juniper S.K."/>
            <person name="Young C.R."/>
            <person name="Angers B."/>
            <person name="Qian P.Y."/>
        </authorList>
    </citation>
    <scope>NUCLEOTIDE SEQUENCE</scope>
    <source>
        <strain evidence="11">P08H-3</strain>
    </source>
</reference>
<keyword evidence="2 9" id="KW-0812">Transmembrane</keyword>
<evidence type="ECO:0000256" key="3">
    <source>
        <dbReference type="ARBA" id="ARBA00022989"/>
    </source>
</evidence>
<keyword evidence="3 9" id="KW-1133">Transmembrane helix</keyword>
<dbReference type="PANTHER" id="PTHR24243:SF230">
    <property type="entry name" value="G-PROTEIN COUPLED RECEPTORS FAMILY 1 PROFILE DOMAIN-CONTAINING PROTEIN"/>
    <property type="match status" value="1"/>
</dbReference>
<dbReference type="Pfam" id="PF00001">
    <property type="entry name" value="7tm_1"/>
    <property type="match status" value="1"/>
</dbReference>
<gene>
    <name evidence="11" type="ORF">LSH36_650g02034</name>
</gene>
<evidence type="ECO:0000256" key="6">
    <source>
        <dbReference type="ARBA" id="ARBA00023170"/>
    </source>
</evidence>
<organism evidence="11 12">
    <name type="scientific">Paralvinella palmiformis</name>
    <dbReference type="NCBI Taxonomy" id="53620"/>
    <lineage>
        <taxon>Eukaryota</taxon>
        <taxon>Metazoa</taxon>
        <taxon>Spiralia</taxon>
        <taxon>Lophotrochozoa</taxon>
        <taxon>Annelida</taxon>
        <taxon>Polychaeta</taxon>
        <taxon>Sedentaria</taxon>
        <taxon>Canalipalpata</taxon>
        <taxon>Terebellida</taxon>
        <taxon>Terebelliformia</taxon>
        <taxon>Alvinellidae</taxon>
        <taxon>Paralvinella</taxon>
    </lineage>
</organism>
<dbReference type="InterPro" id="IPR000276">
    <property type="entry name" value="GPCR_Rhodpsn"/>
</dbReference>
<evidence type="ECO:0000313" key="12">
    <source>
        <dbReference type="Proteomes" id="UP001208570"/>
    </source>
</evidence>
<dbReference type="PROSITE" id="PS50262">
    <property type="entry name" value="G_PROTEIN_RECEP_F1_2"/>
    <property type="match status" value="1"/>
</dbReference>
<evidence type="ECO:0000256" key="8">
    <source>
        <dbReference type="SAM" id="MobiDB-lite"/>
    </source>
</evidence>
<keyword evidence="12" id="KW-1185">Reference proteome</keyword>
<evidence type="ECO:0000313" key="11">
    <source>
        <dbReference type="EMBL" id="KAK2145882.1"/>
    </source>
</evidence>
<dbReference type="PANTHER" id="PTHR24243">
    <property type="entry name" value="G-PROTEIN COUPLED RECEPTOR"/>
    <property type="match status" value="1"/>
</dbReference>
<comment type="subcellular location">
    <subcellularLocation>
        <location evidence="1">Membrane</location>
        <topology evidence="1">Multi-pass membrane protein</topology>
    </subcellularLocation>
</comment>
<feature type="transmembrane region" description="Helical" evidence="9">
    <location>
        <begin position="207"/>
        <end position="226"/>
    </location>
</feature>
<evidence type="ECO:0000256" key="9">
    <source>
        <dbReference type="SAM" id="Phobius"/>
    </source>
</evidence>
<evidence type="ECO:0000256" key="1">
    <source>
        <dbReference type="ARBA" id="ARBA00004141"/>
    </source>
</evidence>
<protein>
    <recommendedName>
        <fullName evidence="10">G-protein coupled receptors family 1 profile domain-containing protein</fullName>
    </recommendedName>
</protein>
<evidence type="ECO:0000256" key="7">
    <source>
        <dbReference type="ARBA" id="ARBA00023224"/>
    </source>
</evidence>
<dbReference type="SUPFAM" id="SSF81321">
    <property type="entry name" value="Family A G protein-coupled receptor-like"/>
    <property type="match status" value="1"/>
</dbReference>
<evidence type="ECO:0000259" key="10">
    <source>
        <dbReference type="PROSITE" id="PS50262"/>
    </source>
</evidence>
<dbReference type="AlphaFoldDB" id="A0AAD9MU44"/>
<evidence type="ECO:0000256" key="2">
    <source>
        <dbReference type="ARBA" id="ARBA00022692"/>
    </source>
</evidence>
<feature type="region of interest" description="Disordered" evidence="8">
    <location>
        <begin position="381"/>
        <end position="446"/>
    </location>
</feature>
<dbReference type="GO" id="GO:0004930">
    <property type="term" value="F:G protein-coupled receptor activity"/>
    <property type="evidence" value="ECO:0007669"/>
    <property type="project" value="UniProtKB-KW"/>
</dbReference>
<dbReference type="EMBL" id="JAODUP010000650">
    <property type="protein sequence ID" value="KAK2145882.1"/>
    <property type="molecule type" value="Genomic_DNA"/>
</dbReference>
<feature type="compositionally biased region" description="Basic and acidic residues" evidence="8">
    <location>
        <begin position="390"/>
        <end position="399"/>
    </location>
</feature>
<dbReference type="Proteomes" id="UP001208570">
    <property type="component" value="Unassembled WGS sequence"/>
</dbReference>
<feature type="transmembrane region" description="Helical" evidence="9">
    <location>
        <begin position="122"/>
        <end position="140"/>
    </location>
</feature>
<dbReference type="InterPro" id="IPR017452">
    <property type="entry name" value="GPCR_Rhodpsn_7TM"/>
</dbReference>
<feature type="domain" description="G-protein coupled receptors family 1 profile" evidence="10">
    <location>
        <begin position="48"/>
        <end position="327"/>
    </location>
</feature>
<proteinExistence type="predicted"/>
<keyword evidence="4" id="KW-0297">G-protein coupled receptor</keyword>
<feature type="transmembrane region" description="Helical" evidence="9">
    <location>
        <begin position="305"/>
        <end position="329"/>
    </location>
</feature>
<feature type="transmembrane region" description="Helical" evidence="9">
    <location>
        <begin position="264"/>
        <end position="285"/>
    </location>
</feature>
<dbReference type="Gene3D" id="1.20.1070.10">
    <property type="entry name" value="Rhodopsin 7-helix transmembrane proteins"/>
    <property type="match status" value="1"/>
</dbReference>
<comment type="caution">
    <text evidence="11">The sequence shown here is derived from an EMBL/GenBank/DDBJ whole genome shotgun (WGS) entry which is preliminary data.</text>
</comment>
<keyword evidence="6" id="KW-0675">Receptor</keyword>